<dbReference type="AlphaFoldDB" id="A0A4Y2BEP4"/>
<name>A0A4Y2BEP4_ARAVE</name>
<dbReference type="EMBL" id="BGPR01000070">
    <property type="protein sequence ID" value="GBL90227.1"/>
    <property type="molecule type" value="Genomic_DNA"/>
</dbReference>
<gene>
    <name evidence="1" type="ORF">AVEN_130342_1</name>
</gene>
<dbReference type="Proteomes" id="UP000499080">
    <property type="component" value="Unassembled WGS sequence"/>
</dbReference>
<protein>
    <submittedName>
        <fullName evidence="1">Uncharacterized protein</fullName>
    </submittedName>
</protein>
<sequence>MFIFSYNDDATVTGYVPHVSLRCRHLMTVALTNFEYEHSRARSVSTHRDLLYGQDRPMSDIALSTACTGVMLARRMHMTLLWLISISAEKRWVPFVELLAIAASTCADVPLRSIILKNPH</sequence>
<evidence type="ECO:0000313" key="1">
    <source>
        <dbReference type="EMBL" id="GBL90227.1"/>
    </source>
</evidence>
<organism evidence="1 2">
    <name type="scientific">Araneus ventricosus</name>
    <name type="common">Orbweaver spider</name>
    <name type="synonym">Epeira ventricosa</name>
    <dbReference type="NCBI Taxonomy" id="182803"/>
    <lineage>
        <taxon>Eukaryota</taxon>
        <taxon>Metazoa</taxon>
        <taxon>Ecdysozoa</taxon>
        <taxon>Arthropoda</taxon>
        <taxon>Chelicerata</taxon>
        <taxon>Arachnida</taxon>
        <taxon>Araneae</taxon>
        <taxon>Araneomorphae</taxon>
        <taxon>Entelegynae</taxon>
        <taxon>Araneoidea</taxon>
        <taxon>Araneidae</taxon>
        <taxon>Araneus</taxon>
    </lineage>
</organism>
<evidence type="ECO:0000313" key="2">
    <source>
        <dbReference type="Proteomes" id="UP000499080"/>
    </source>
</evidence>
<proteinExistence type="predicted"/>
<accession>A0A4Y2BEP4</accession>
<reference evidence="1 2" key="1">
    <citation type="journal article" date="2019" name="Sci. Rep.">
        <title>Orb-weaving spider Araneus ventricosus genome elucidates the spidroin gene catalogue.</title>
        <authorList>
            <person name="Kono N."/>
            <person name="Nakamura H."/>
            <person name="Ohtoshi R."/>
            <person name="Moran D.A.P."/>
            <person name="Shinohara A."/>
            <person name="Yoshida Y."/>
            <person name="Fujiwara M."/>
            <person name="Mori M."/>
            <person name="Tomita M."/>
            <person name="Arakawa K."/>
        </authorList>
    </citation>
    <scope>NUCLEOTIDE SEQUENCE [LARGE SCALE GENOMIC DNA]</scope>
</reference>
<comment type="caution">
    <text evidence="1">The sequence shown here is derived from an EMBL/GenBank/DDBJ whole genome shotgun (WGS) entry which is preliminary data.</text>
</comment>
<keyword evidence="2" id="KW-1185">Reference proteome</keyword>